<reference evidence="8 9" key="1">
    <citation type="submission" date="2024-08" db="EMBL/GenBank/DDBJ databases">
        <authorList>
            <person name="Will J Nash"/>
            <person name="Angela Man"/>
            <person name="Seanna McTaggart"/>
            <person name="Kendall Baker"/>
            <person name="Tom Barker"/>
            <person name="Leah Catchpole"/>
            <person name="Alex Durrant"/>
            <person name="Karim Gharbi"/>
            <person name="Naomi Irish"/>
            <person name="Gemy Kaithakottil"/>
            <person name="Debby Ku"/>
            <person name="Aaliyah Providence"/>
            <person name="Felix Shaw"/>
            <person name="David Swarbreck"/>
            <person name="Chris Watkins"/>
            <person name="Ann M. McCartney"/>
            <person name="Giulio Formenti"/>
            <person name="Alice Mouton"/>
            <person name="Noel Vella"/>
            <person name="Bjorn M von Reumont"/>
            <person name="Adriana Vella"/>
            <person name="Wilfried Haerty"/>
        </authorList>
    </citation>
    <scope>NUCLEOTIDE SEQUENCE [LARGE SCALE GENOMIC DNA]</scope>
</reference>
<gene>
    <name evidence="8" type="ORF">XYLVIOL_LOCUS482</name>
</gene>
<dbReference type="InterPro" id="IPR028002">
    <property type="entry name" value="Myb_DNA-bind_5"/>
</dbReference>
<evidence type="ECO:0000256" key="1">
    <source>
        <dbReference type="ARBA" id="ARBA00011764"/>
    </source>
</evidence>
<accession>A0ABP1N1D1</accession>
<feature type="domain" description="Myb/SANT-like DNA-binding" evidence="7">
    <location>
        <begin position="11"/>
        <end position="81"/>
    </location>
</feature>
<comment type="caution">
    <text evidence="8">The sequence shown here is derived from an EMBL/GenBank/DDBJ whole genome shotgun (WGS) entry which is preliminary data.</text>
</comment>
<comment type="function">
    <text evidence="5">Involved in transvection phenomena (= synapsis-dependent gene expression), where the synaptic pairing of chromosomes carrying genes with which zeste interacts influences the expression of these genes. Zeste binds to DNA and stimulates transcription from a nearby promoter.</text>
</comment>
<evidence type="ECO:0000259" key="7">
    <source>
        <dbReference type="Pfam" id="PF13873"/>
    </source>
</evidence>
<evidence type="ECO:0000256" key="6">
    <source>
        <dbReference type="SAM" id="Coils"/>
    </source>
</evidence>
<feature type="coiled-coil region" evidence="6">
    <location>
        <begin position="370"/>
        <end position="409"/>
    </location>
</feature>
<sequence length="424" mass="48626">MPRNLLKVDRRKNQFDKEERAHLLGIMKQYAPLLDKSASTLARKKIWTTIEYEFKKAGFTRKTSAQLKKYWQNYKYHCKKSTAFGKENTRYVDSVMSESVEWNRYQVLVENRSATKFSEIPEVVRSLADHLQKSPTKSDCRFGKTYRDKDIESYQALNAADVFIDLSRVKVEQNDDETTSDECKVEGPTLLEDINLEEDTLDERKESSACEDHLVSSSTNAAEIKSNNRIVVSNAKIFNNSVIVSVIYPENDNAHLPRSAIDKTVQLGSSDASLPTKMAHAIRDERAKKYACSNSTDAQRADAVHVKAPFNIANEPSDSKEYKSSRRNANEVRDFTVVESDENDGGNVRAKRGYVFLTDYHNRLKHRLLLQQLETEEKRLKVKIAEMAIQEVQLRIKALSEEMRRTEELHQLHLARIAAGRTNV</sequence>
<name>A0ABP1N1D1_XYLVO</name>
<keyword evidence="3" id="KW-0805">Transcription regulation</keyword>
<organism evidence="8 9">
    <name type="scientific">Xylocopa violacea</name>
    <name type="common">Violet carpenter bee</name>
    <name type="synonym">Apis violacea</name>
    <dbReference type="NCBI Taxonomy" id="135666"/>
    <lineage>
        <taxon>Eukaryota</taxon>
        <taxon>Metazoa</taxon>
        <taxon>Ecdysozoa</taxon>
        <taxon>Arthropoda</taxon>
        <taxon>Hexapoda</taxon>
        <taxon>Insecta</taxon>
        <taxon>Pterygota</taxon>
        <taxon>Neoptera</taxon>
        <taxon>Endopterygota</taxon>
        <taxon>Hymenoptera</taxon>
        <taxon>Apocrita</taxon>
        <taxon>Aculeata</taxon>
        <taxon>Apoidea</taxon>
        <taxon>Anthophila</taxon>
        <taxon>Apidae</taxon>
        <taxon>Xylocopa</taxon>
        <taxon>Xylocopa</taxon>
    </lineage>
</organism>
<evidence type="ECO:0000313" key="8">
    <source>
        <dbReference type="EMBL" id="CAL7933480.1"/>
    </source>
</evidence>
<evidence type="ECO:0000256" key="2">
    <source>
        <dbReference type="ARBA" id="ARBA00016807"/>
    </source>
</evidence>
<evidence type="ECO:0000256" key="5">
    <source>
        <dbReference type="ARBA" id="ARBA00025466"/>
    </source>
</evidence>
<proteinExistence type="predicted"/>
<keyword evidence="9" id="KW-1185">Reference proteome</keyword>
<dbReference type="EMBL" id="CAXAJV020001281">
    <property type="protein sequence ID" value="CAL7933480.1"/>
    <property type="molecule type" value="Genomic_DNA"/>
</dbReference>
<evidence type="ECO:0000256" key="3">
    <source>
        <dbReference type="ARBA" id="ARBA00023015"/>
    </source>
</evidence>
<dbReference type="Proteomes" id="UP001642520">
    <property type="component" value="Unassembled WGS sequence"/>
</dbReference>
<dbReference type="Pfam" id="PF13873">
    <property type="entry name" value="Myb_DNA-bind_5"/>
    <property type="match status" value="1"/>
</dbReference>
<evidence type="ECO:0000256" key="4">
    <source>
        <dbReference type="ARBA" id="ARBA00023163"/>
    </source>
</evidence>
<evidence type="ECO:0000313" key="9">
    <source>
        <dbReference type="Proteomes" id="UP001642520"/>
    </source>
</evidence>
<comment type="subunit">
    <text evidence="1">Self-associates forming complexes of several hundred monomers.</text>
</comment>
<protein>
    <recommendedName>
        <fullName evidence="2">Regulatory protein zeste</fullName>
    </recommendedName>
</protein>
<keyword evidence="4" id="KW-0804">Transcription</keyword>
<keyword evidence="6" id="KW-0175">Coiled coil</keyword>